<protein>
    <submittedName>
        <fullName evidence="2">Uncharacterized protein</fullName>
    </submittedName>
</protein>
<gene>
    <name evidence="2" type="ORF">NDU88_004796</name>
</gene>
<evidence type="ECO:0000256" key="1">
    <source>
        <dbReference type="SAM" id="MobiDB-lite"/>
    </source>
</evidence>
<dbReference type="AlphaFoldDB" id="A0AAV7WWW0"/>
<feature type="compositionally biased region" description="Polar residues" evidence="1">
    <location>
        <begin position="90"/>
        <end position="105"/>
    </location>
</feature>
<proteinExistence type="predicted"/>
<evidence type="ECO:0000313" key="2">
    <source>
        <dbReference type="EMBL" id="KAJ1217201.1"/>
    </source>
</evidence>
<name>A0AAV7WWW0_PLEWA</name>
<evidence type="ECO:0000313" key="3">
    <source>
        <dbReference type="Proteomes" id="UP001066276"/>
    </source>
</evidence>
<keyword evidence="3" id="KW-1185">Reference proteome</keyword>
<reference evidence="2" key="1">
    <citation type="journal article" date="2022" name="bioRxiv">
        <title>Sequencing and chromosome-scale assembly of the giantPleurodeles waltlgenome.</title>
        <authorList>
            <person name="Brown T."/>
            <person name="Elewa A."/>
            <person name="Iarovenko S."/>
            <person name="Subramanian E."/>
            <person name="Araus A.J."/>
            <person name="Petzold A."/>
            <person name="Susuki M."/>
            <person name="Suzuki K.-i.T."/>
            <person name="Hayashi T."/>
            <person name="Toyoda A."/>
            <person name="Oliveira C."/>
            <person name="Osipova E."/>
            <person name="Leigh N.D."/>
            <person name="Simon A."/>
            <person name="Yun M.H."/>
        </authorList>
    </citation>
    <scope>NUCLEOTIDE SEQUENCE</scope>
    <source>
        <strain evidence="2">20211129_DDA</strain>
        <tissue evidence="2">Liver</tissue>
    </source>
</reference>
<dbReference type="EMBL" id="JANPWB010000001">
    <property type="protein sequence ID" value="KAJ1217201.1"/>
    <property type="molecule type" value="Genomic_DNA"/>
</dbReference>
<feature type="region of interest" description="Disordered" evidence="1">
    <location>
        <begin position="9"/>
        <end position="28"/>
    </location>
</feature>
<accession>A0AAV7WWW0</accession>
<comment type="caution">
    <text evidence="2">The sequence shown here is derived from an EMBL/GenBank/DDBJ whole genome shotgun (WGS) entry which is preliminary data.</text>
</comment>
<dbReference type="Proteomes" id="UP001066276">
    <property type="component" value="Chromosome 1_1"/>
</dbReference>
<organism evidence="2 3">
    <name type="scientific">Pleurodeles waltl</name>
    <name type="common">Iberian ribbed newt</name>
    <dbReference type="NCBI Taxonomy" id="8319"/>
    <lineage>
        <taxon>Eukaryota</taxon>
        <taxon>Metazoa</taxon>
        <taxon>Chordata</taxon>
        <taxon>Craniata</taxon>
        <taxon>Vertebrata</taxon>
        <taxon>Euteleostomi</taxon>
        <taxon>Amphibia</taxon>
        <taxon>Batrachia</taxon>
        <taxon>Caudata</taxon>
        <taxon>Salamandroidea</taxon>
        <taxon>Salamandridae</taxon>
        <taxon>Pleurodelinae</taxon>
        <taxon>Pleurodeles</taxon>
    </lineage>
</organism>
<sequence>MCTTVQLLAVHSTPSRPHAARSTPPTTQIRTQDFCIQAERCEATRVCPRPPLQRVGTSTNDGSWPHPRPHLRLVRFGPRAPPHGLLETPCGQSQLRHPQRRQVSGETCDPPT</sequence>
<feature type="region of interest" description="Disordered" evidence="1">
    <location>
        <begin position="49"/>
        <end position="112"/>
    </location>
</feature>